<dbReference type="OrthoDB" id="9787772at2"/>
<name>A0A5B8NJ45_9CHRO</name>
<protein>
    <submittedName>
        <fullName evidence="2">Cobalamin-binding protein</fullName>
    </submittedName>
</protein>
<feature type="domain" description="Fe/B12 periplasmic-binding" evidence="1">
    <location>
        <begin position="8"/>
        <end position="296"/>
    </location>
</feature>
<dbReference type="PROSITE" id="PS50983">
    <property type="entry name" value="FE_B12_PBP"/>
    <property type="match status" value="1"/>
</dbReference>
<dbReference type="PANTHER" id="PTHR42860:SF1">
    <property type="entry name" value="VITAMIN B12-BINDING PROTEIN"/>
    <property type="match status" value="1"/>
</dbReference>
<evidence type="ECO:0000259" key="1">
    <source>
        <dbReference type="PROSITE" id="PS50983"/>
    </source>
</evidence>
<reference evidence="2" key="1">
    <citation type="submission" date="2019-08" db="EMBL/GenBank/DDBJ databases">
        <title>Carotenoids and Carotenoid Binding Proteins in the Halophilic Cyanobacterium Euhalothece sp. ZM00.</title>
        <authorList>
            <person name="Cho S.M."/>
            <person name="Song J.Y."/>
            <person name="Park Y.-I."/>
        </authorList>
    </citation>
    <scope>NUCLEOTIDE SEQUENCE [LARGE SCALE GENOMIC DNA]</scope>
    <source>
        <strain evidence="2">Z-M001</strain>
    </source>
</reference>
<organism evidence="2 3">
    <name type="scientific">Euhalothece natronophila Z-M001</name>
    <dbReference type="NCBI Taxonomy" id="522448"/>
    <lineage>
        <taxon>Bacteria</taxon>
        <taxon>Bacillati</taxon>
        <taxon>Cyanobacteriota</taxon>
        <taxon>Cyanophyceae</taxon>
        <taxon>Oscillatoriophycideae</taxon>
        <taxon>Chroococcales</taxon>
        <taxon>Halothecacae</taxon>
        <taxon>Halothece cluster</taxon>
        <taxon>Euhalothece</taxon>
    </lineage>
</organism>
<dbReference type="Proteomes" id="UP000318453">
    <property type="component" value="Chromosome"/>
</dbReference>
<sequence>MATNNPLRIVSLLPSATETVAALGLTDYLVGRSHECDYPPEVKSLPVCTEARLNSQKNSGEIDQDVQKLMQSALSIYELKTDVLEELKPTHIITQDQCDACAVSMAQVQEATSQLVSSQPKIISLQGNVLTEIWADMKKVADEIGIDSKQALADLQARVDACTRISDEIPTENRPRVASIEWIDPLMSGGNWIPELIKLAGGNPVLDETGARSHYLQWQDLINADPDYIIITPCGFDLERTRQEAETLMTNSDWQNLKAVKNNQVYITDGNAYFNRPGPRLVDSLEILAEILYPQQFSYGYEGKAWEHQRSAISTASA</sequence>
<dbReference type="Gene3D" id="3.40.50.1980">
    <property type="entry name" value="Nitrogenase molybdenum iron protein domain"/>
    <property type="match status" value="2"/>
</dbReference>
<keyword evidence="3" id="KW-1185">Reference proteome</keyword>
<dbReference type="SUPFAM" id="SSF53807">
    <property type="entry name" value="Helical backbone' metal receptor"/>
    <property type="match status" value="1"/>
</dbReference>
<dbReference type="KEGG" id="enn:FRE64_00195"/>
<dbReference type="CDD" id="cd01144">
    <property type="entry name" value="BtuF"/>
    <property type="match status" value="1"/>
</dbReference>
<evidence type="ECO:0000313" key="3">
    <source>
        <dbReference type="Proteomes" id="UP000318453"/>
    </source>
</evidence>
<dbReference type="AlphaFoldDB" id="A0A5B8NJ45"/>
<accession>A0A5B8NJ45</accession>
<dbReference type="InterPro" id="IPR002491">
    <property type="entry name" value="ABC_transptr_periplasmic_BD"/>
</dbReference>
<evidence type="ECO:0000313" key="2">
    <source>
        <dbReference type="EMBL" id="QDZ38501.1"/>
    </source>
</evidence>
<dbReference type="InterPro" id="IPR051030">
    <property type="entry name" value="Vitamin_B12-ABC_binding"/>
</dbReference>
<dbReference type="PANTHER" id="PTHR42860">
    <property type="entry name" value="VITAMIN B12-BINDING PROTEIN"/>
    <property type="match status" value="1"/>
</dbReference>
<proteinExistence type="predicted"/>
<gene>
    <name evidence="2" type="ORF">FRE64_00195</name>
</gene>
<dbReference type="Pfam" id="PF01497">
    <property type="entry name" value="Peripla_BP_2"/>
    <property type="match status" value="1"/>
</dbReference>
<dbReference type="RefSeq" id="WP_146294112.1">
    <property type="nucleotide sequence ID" value="NZ_CP042326.1"/>
</dbReference>
<dbReference type="EMBL" id="CP042326">
    <property type="protein sequence ID" value="QDZ38501.1"/>
    <property type="molecule type" value="Genomic_DNA"/>
</dbReference>